<reference evidence="2 3" key="1">
    <citation type="submission" date="2020-07" db="EMBL/GenBank/DDBJ databases">
        <title>Comparative genomics of pyrophilous fungi reveals a link between fire events and developmental genes.</title>
        <authorList>
            <consortium name="DOE Joint Genome Institute"/>
            <person name="Steindorff A.S."/>
            <person name="Carver A."/>
            <person name="Calhoun S."/>
            <person name="Stillman K."/>
            <person name="Liu H."/>
            <person name="Lipzen A."/>
            <person name="Pangilinan J."/>
            <person name="Labutti K."/>
            <person name="Bruns T.D."/>
            <person name="Grigoriev I.V."/>
        </authorList>
    </citation>
    <scope>NUCLEOTIDE SEQUENCE [LARGE SCALE GENOMIC DNA]</scope>
    <source>
        <strain evidence="2 3">CBS 144469</strain>
    </source>
</reference>
<keyword evidence="3" id="KW-1185">Reference proteome</keyword>
<feature type="compositionally biased region" description="Basic residues" evidence="1">
    <location>
        <begin position="67"/>
        <end position="77"/>
    </location>
</feature>
<feature type="compositionally biased region" description="Basic and acidic residues" evidence="1">
    <location>
        <begin position="78"/>
        <end position="98"/>
    </location>
</feature>
<gene>
    <name evidence="2" type="ORF">DFP72DRAFT_1075803</name>
</gene>
<sequence>MGKRKLDTTDAPAKGKRAKLRREPAPELLEAVQNKDEAAPKIVGTTLPGGTSLRARVARAQVQPVSTRKRTQKAKQAHLKEGENNHAENSTSEKRASSKLDWGADSDDSDEGAVKAFGSYTKRHEKLSAPPTKEKKTATTINDIPGEILSMIFNKLVLQANQNTEPDPFETFNIASPSTPECRVILKARTVLRSVCKQWCECIDGDSMFWANIYINGTRIPGENEYFATKSRILGNLNPEDWLCTYRTPEQNRQLKEEAEDKLEVAAAVMSIARSKSQDINLILREPTYHLYSWRYNQVTPFPRGCRNRNPGPGV</sequence>
<proteinExistence type="predicted"/>
<evidence type="ECO:0008006" key="4">
    <source>
        <dbReference type="Google" id="ProtNLM"/>
    </source>
</evidence>
<dbReference type="EMBL" id="JACGCI010000086">
    <property type="protein sequence ID" value="KAF6746981.1"/>
    <property type="molecule type" value="Genomic_DNA"/>
</dbReference>
<dbReference type="AlphaFoldDB" id="A0A8H6HIF7"/>
<evidence type="ECO:0000256" key="1">
    <source>
        <dbReference type="SAM" id="MobiDB-lite"/>
    </source>
</evidence>
<name>A0A8H6HIF7_9AGAR</name>
<organism evidence="2 3">
    <name type="scientific">Ephemerocybe angulata</name>
    <dbReference type="NCBI Taxonomy" id="980116"/>
    <lineage>
        <taxon>Eukaryota</taxon>
        <taxon>Fungi</taxon>
        <taxon>Dikarya</taxon>
        <taxon>Basidiomycota</taxon>
        <taxon>Agaricomycotina</taxon>
        <taxon>Agaricomycetes</taxon>
        <taxon>Agaricomycetidae</taxon>
        <taxon>Agaricales</taxon>
        <taxon>Agaricineae</taxon>
        <taxon>Psathyrellaceae</taxon>
        <taxon>Ephemerocybe</taxon>
    </lineage>
</organism>
<feature type="region of interest" description="Disordered" evidence="1">
    <location>
        <begin position="1"/>
        <end position="113"/>
    </location>
</feature>
<accession>A0A8H6HIF7</accession>
<comment type="caution">
    <text evidence="2">The sequence shown here is derived from an EMBL/GenBank/DDBJ whole genome shotgun (WGS) entry which is preliminary data.</text>
</comment>
<dbReference type="Proteomes" id="UP000521943">
    <property type="component" value="Unassembled WGS sequence"/>
</dbReference>
<protein>
    <recommendedName>
        <fullName evidence="4">F-box domain-containing protein</fullName>
    </recommendedName>
</protein>
<evidence type="ECO:0000313" key="3">
    <source>
        <dbReference type="Proteomes" id="UP000521943"/>
    </source>
</evidence>
<evidence type="ECO:0000313" key="2">
    <source>
        <dbReference type="EMBL" id="KAF6746981.1"/>
    </source>
</evidence>